<dbReference type="NCBIfam" id="NF041144">
    <property type="entry name" value="expansin_EXLX1"/>
    <property type="match status" value="1"/>
</dbReference>
<accession>A0ABV8DE58</accession>
<dbReference type="PANTHER" id="PTHR31836">
    <property type="match status" value="1"/>
</dbReference>
<evidence type="ECO:0000313" key="6">
    <source>
        <dbReference type="Proteomes" id="UP001595693"/>
    </source>
</evidence>
<sequence length="264" mass="26715">MNHPLSSARPIRQLARLSALMLLASLAACGGGGSADGPGTGADAPSPSPAPAPAPGASPAPSAPGALSPTYTGEGTFYGATGEGNCTFDASPGNLLVAAMNGPDYAGGAVCGQFVAVTGPKGAVTVRITDQCPECKSGDLDLSESAFARIADPVAGRVPIRWHVVPGDVTGPVSYRYKEGSSRWWVAIQARNHRLPITGLEIKPSGSADWIAVTRTDYNYFVHPSAIATGPLQVRITALGGATLIDTLPEPSDGVVVAGAGQFP</sequence>
<organism evidence="5 6">
    <name type="scientific">Acidovorax facilis</name>
    <dbReference type="NCBI Taxonomy" id="12917"/>
    <lineage>
        <taxon>Bacteria</taxon>
        <taxon>Pseudomonadati</taxon>
        <taxon>Pseudomonadota</taxon>
        <taxon>Betaproteobacteria</taxon>
        <taxon>Burkholderiales</taxon>
        <taxon>Comamonadaceae</taxon>
        <taxon>Acidovorax</taxon>
    </lineage>
</organism>
<dbReference type="Gene3D" id="2.40.40.10">
    <property type="entry name" value="RlpA-like domain"/>
    <property type="match status" value="1"/>
</dbReference>
<dbReference type="Gene3D" id="2.60.40.760">
    <property type="entry name" value="Expansin, cellulose-binding-like domain"/>
    <property type="match status" value="1"/>
</dbReference>
<dbReference type="InterPro" id="IPR036749">
    <property type="entry name" value="Expansin_CBD_sf"/>
</dbReference>
<protein>
    <submittedName>
        <fullName evidence="5">Expansin EXLX1 family cellulose-binding protein</fullName>
    </submittedName>
</protein>
<feature type="domain" description="Expansin-like EG45" evidence="4">
    <location>
        <begin position="26"/>
        <end position="172"/>
    </location>
</feature>
<feature type="chain" id="PRO_5046556158" evidence="3">
    <location>
        <begin position="31"/>
        <end position="264"/>
    </location>
</feature>
<dbReference type="InterPro" id="IPR049818">
    <property type="entry name" value="Expansin_EXLX1-like"/>
</dbReference>
<dbReference type="InterPro" id="IPR007112">
    <property type="entry name" value="Expansin/allergen_DPBB_dom"/>
</dbReference>
<name>A0ABV8DE58_9BURK</name>
<dbReference type="PROSITE" id="PS50842">
    <property type="entry name" value="EXPANSIN_EG45"/>
    <property type="match status" value="1"/>
</dbReference>
<feature type="signal peptide" evidence="3">
    <location>
        <begin position="1"/>
        <end position="30"/>
    </location>
</feature>
<dbReference type="InterPro" id="IPR009009">
    <property type="entry name" value="RlpA-like_DPBB"/>
</dbReference>
<comment type="caution">
    <text evidence="5">The sequence shown here is derived from an EMBL/GenBank/DDBJ whole genome shotgun (WGS) entry which is preliminary data.</text>
</comment>
<dbReference type="Proteomes" id="UP001595693">
    <property type="component" value="Unassembled WGS sequence"/>
</dbReference>
<keyword evidence="1 3" id="KW-0732">Signal</keyword>
<feature type="region of interest" description="Disordered" evidence="2">
    <location>
        <begin position="34"/>
        <end position="69"/>
    </location>
</feature>
<dbReference type="SUPFAM" id="SSF49590">
    <property type="entry name" value="PHL pollen allergen"/>
    <property type="match status" value="1"/>
</dbReference>
<dbReference type="RefSeq" id="WP_252635574.1">
    <property type="nucleotide sequence ID" value="NZ_JAMXAX010000010.1"/>
</dbReference>
<reference evidence="6" key="1">
    <citation type="journal article" date="2019" name="Int. J. Syst. Evol. Microbiol.">
        <title>The Global Catalogue of Microorganisms (GCM) 10K type strain sequencing project: providing services to taxonomists for standard genome sequencing and annotation.</title>
        <authorList>
            <consortium name="The Broad Institute Genomics Platform"/>
            <consortium name="The Broad Institute Genome Sequencing Center for Infectious Disease"/>
            <person name="Wu L."/>
            <person name="Ma J."/>
        </authorList>
    </citation>
    <scope>NUCLEOTIDE SEQUENCE [LARGE SCALE GENOMIC DNA]</scope>
    <source>
        <strain evidence="6">CCUG 2113</strain>
    </source>
</reference>
<feature type="compositionally biased region" description="Pro residues" evidence="2">
    <location>
        <begin position="46"/>
        <end position="62"/>
    </location>
</feature>
<evidence type="ECO:0000313" key="5">
    <source>
        <dbReference type="EMBL" id="MFC3936612.1"/>
    </source>
</evidence>
<evidence type="ECO:0000256" key="1">
    <source>
        <dbReference type="ARBA" id="ARBA00022729"/>
    </source>
</evidence>
<gene>
    <name evidence="5" type="ORF">ACFOW3_18490</name>
</gene>
<evidence type="ECO:0000259" key="4">
    <source>
        <dbReference type="PROSITE" id="PS50842"/>
    </source>
</evidence>
<dbReference type="Pfam" id="PF03330">
    <property type="entry name" value="DPBB_1"/>
    <property type="match status" value="1"/>
</dbReference>
<evidence type="ECO:0000256" key="2">
    <source>
        <dbReference type="SAM" id="MobiDB-lite"/>
    </source>
</evidence>
<dbReference type="InterPro" id="IPR051477">
    <property type="entry name" value="Expansin_CellWall"/>
</dbReference>
<proteinExistence type="predicted"/>
<dbReference type="SUPFAM" id="SSF50685">
    <property type="entry name" value="Barwin-like endoglucanases"/>
    <property type="match status" value="1"/>
</dbReference>
<keyword evidence="6" id="KW-1185">Reference proteome</keyword>
<dbReference type="CDD" id="cd22272">
    <property type="entry name" value="DPBB_EXLX1-like"/>
    <property type="match status" value="1"/>
</dbReference>
<dbReference type="PANTHER" id="PTHR31836:SF21">
    <property type="entry name" value="EXPANSIN-LIKE PROTEIN 7"/>
    <property type="match status" value="1"/>
</dbReference>
<evidence type="ECO:0000256" key="3">
    <source>
        <dbReference type="SAM" id="SignalP"/>
    </source>
</evidence>
<dbReference type="InterPro" id="IPR036908">
    <property type="entry name" value="RlpA-like_sf"/>
</dbReference>
<dbReference type="EMBL" id="JBHSAJ010000056">
    <property type="protein sequence ID" value="MFC3936612.1"/>
    <property type="molecule type" value="Genomic_DNA"/>
</dbReference>